<evidence type="ECO:0000256" key="16">
    <source>
        <dbReference type="SAM" id="MobiDB-lite"/>
    </source>
</evidence>
<evidence type="ECO:0000256" key="12">
    <source>
        <dbReference type="ARBA" id="ARBA00023170"/>
    </source>
</evidence>
<sequence length="308" mass="33689">MKSFSVLTFDEQEIIEAIKQENLIGKGGSGTVYHVVLCSGNSVAVKHIGNSPDAAAGFDRGGTAALLRRSSLGRSREFEAESMGPPPLHRRREAGIAGLGRPLRNRSRCRPGLEYLHHGCERPILHRDVKSSNILLDEDLQPRIADFGLAKILHHSTAVSRDASSHVITGTYGYIAPEYAYTWKVNDKSDVYSFGVVLMELVTGRRPVDVEYGQDKDIVRWVAGSIRSRESVAGVVDRRIVAAEERAGAVLVLRISLLCTAEIPARRPSMRNVVKMLEDAGIHRPAPAAGGDNKSKTVVDEKHTKLNP</sequence>
<gene>
    <name evidence="18" type="ORF">HPP92_018122</name>
</gene>
<evidence type="ECO:0000256" key="8">
    <source>
        <dbReference type="ARBA" id="ARBA00022777"/>
    </source>
</evidence>
<dbReference type="PROSITE" id="PS00107">
    <property type="entry name" value="PROTEIN_KINASE_ATP"/>
    <property type="match status" value="1"/>
</dbReference>
<dbReference type="FunFam" id="1.10.510.10:FF:000388">
    <property type="entry name" value="Leucine-rich repeat receptor-like tyrosine-protein kinase PXC3"/>
    <property type="match status" value="1"/>
</dbReference>
<evidence type="ECO:0000256" key="14">
    <source>
        <dbReference type="PROSITE-ProRule" id="PRU10141"/>
    </source>
</evidence>
<keyword evidence="10" id="KW-1133">Transmembrane helix</keyword>
<dbReference type="PROSITE" id="PS50011">
    <property type="entry name" value="PROTEIN_KINASE_DOM"/>
    <property type="match status" value="1"/>
</dbReference>
<keyword evidence="9 14" id="KW-0067">ATP-binding</keyword>
<keyword evidence="11" id="KW-0472">Membrane</keyword>
<dbReference type="Proteomes" id="UP000639772">
    <property type="component" value="Chromosome 9"/>
</dbReference>
<keyword evidence="6" id="KW-0677">Repeat</keyword>
<dbReference type="InterPro" id="IPR008271">
    <property type="entry name" value="Ser/Thr_kinase_AS"/>
</dbReference>
<feature type="binding site" evidence="14">
    <location>
        <position position="46"/>
    </location>
    <ligand>
        <name>ATP</name>
        <dbReference type="ChEBI" id="CHEBI:30616"/>
    </ligand>
</feature>
<dbReference type="PANTHER" id="PTHR48055:SF2">
    <property type="entry name" value="RECEPTOR-LIKE PROTEIN KINASE 7"/>
    <property type="match status" value="1"/>
</dbReference>
<proteinExistence type="inferred from homology"/>
<dbReference type="GO" id="GO:0016020">
    <property type="term" value="C:membrane"/>
    <property type="evidence" value="ECO:0007669"/>
    <property type="project" value="UniProtKB-SubCell"/>
</dbReference>
<keyword evidence="7 14" id="KW-0547">Nucleotide-binding</keyword>
<comment type="subcellular location">
    <subcellularLocation>
        <location evidence="1">Membrane</location>
        <topology evidence="1">Single-pass type I membrane protein</topology>
    </subcellularLocation>
</comment>
<accession>A0A835QFS5</accession>
<dbReference type="Pfam" id="PF00069">
    <property type="entry name" value="Pkinase"/>
    <property type="match status" value="1"/>
</dbReference>
<dbReference type="InterPro" id="IPR051564">
    <property type="entry name" value="LRR_receptor-like_kinase"/>
</dbReference>
<evidence type="ECO:0000256" key="3">
    <source>
        <dbReference type="ARBA" id="ARBA00022679"/>
    </source>
</evidence>
<dbReference type="GO" id="GO:0004674">
    <property type="term" value="F:protein serine/threonine kinase activity"/>
    <property type="evidence" value="ECO:0007669"/>
    <property type="project" value="UniProtKB-KW"/>
</dbReference>
<keyword evidence="15" id="KW-0723">Serine/threonine-protein kinase</keyword>
<protein>
    <recommendedName>
        <fullName evidence="17">Protein kinase domain-containing protein</fullName>
    </recommendedName>
</protein>
<evidence type="ECO:0000313" key="19">
    <source>
        <dbReference type="Proteomes" id="UP000639772"/>
    </source>
</evidence>
<dbReference type="PROSITE" id="PS00108">
    <property type="entry name" value="PROTEIN_KINASE_ST"/>
    <property type="match status" value="1"/>
</dbReference>
<evidence type="ECO:0000256" key="10">
    <source>
        <dbReference type="ARBA" id="ARBA00022989"/>
    </source>
</evidence>
<reference evidence="18 19" key="1">
    <citation type="journal article" date="2020" name="Nat. Food">
        <title>A phased Vanilla planifolia genome enables genetic improvement of flavour and production.</title>
        <authorList>
            <person name="Hasing T."/>
            <person name="Tang H."/>
            <person name="Brym M."/>
            <person name="Khazi F."/>
            <person name="Huang T."/>
            <person name="Chambers A.H."/>
        </authorList>
    </citation>
    <scope>NUCLEOTIDE SEQUENCE [LARGE SCALE GENOMIC DNA]</scope>
    <source>
        <tissue evidence="18">Leaf</tissue>
    </source>
</reference>
<evidence type="ECO:0000313" key="18">
    <source>
        <dbReference type="EMBL" id="KAG0468794.1"/>
    </source>
</evidence>
<dbReference type="Gene3D" id="3.30.200.20">
    <property type="entry name" value="Phosphorylase Kinase, domain 1"/>
    <property type="match status" value="1"/>
</dbReference>
<dbReference type="AlphaFoldDB" id="A0A835QFS5"/>
<comment type="similarity">
    <text evidence="15">Belongs to the protein kinase superfamily.</text>
</comment>
<evidence type="ECO:0000256" key="1">
    <source>
        <dbReference type="ARBA" id="ARBA00004479"/>
    </source>
</evidence>
<dbReference type="GO" id="GO:0005524">
    <property type="term" value="F:ATP binding"/>
    <property type="evidence" value="ECO:0007669"/>
    <property type="project" value="UniProtKB-UniRule"/>
</dbReference>
<dbReference type="InterPro" id="IPR000719">
    <property type="entry name" value="Prot_kinase_dom"/>
</dbReference>
<dbReference type="Gene3D" id="1.10.510.10">
    <property type="entry name" value="Transferase(Phosphotransferase) domain 1"/>
    <property type="match status" value="1"/>
</dbReference>
<feature type="compositionally biased region" description="Basic and acidic residues" evidence="16">
    <location>
        <begin position="293"/>
        <end position="308"/>
    </location>
</feature>
<feature type="region of interest" description="Disordered" evidence="16">
    <location>
        <begin position="284"/>
        <end position="308"/>
    </location>
</feature>
<evidence type="ECO:0000256" key="2">
    <source>
        <dbReference type="ARBA" id="ARBA00022614"/>
    </source>
</evidence>
<keyword evidence="8" id="KW-0418">Kinase</keyword>
<keyword evidence="12" id="KW-0675">Receptor</keyword>
<evidence type="ECO:0000256" key="9">
    <source>
        <dbReference type="ARBA" id="ARBA00022840"/>
    </source>
</evidence>
<evidence type="ECO:0000256" key="13">
    <source>
        <dbReference type="ARBA" id="ARBA00023180"/>
    </source>
</evidence>
<name>A0A835QFS5_VANPL</name>
<dbReference type="SMART" id="SM00220">
    <property type="entry name" value="S_TKc"/>
    <property type="match status" value="1"/>
</dbReference>
<evidence type="ECO:0000259" key="17">
    <source>
        <dbReference type="PROSITE" id="PS50011"/>
    </source>
</evidence>
<keyword evidence="2" id="KW-0433">Leucine-rich repeat</keyword>
<comment type="caution">
    <text evidence="18">The sequence shown here is derived from an EMBL/GenBank/DDBJ whole genome shotgun (WGS) entry which is preliminary data.</text>
</comment>
<dbReference type="InterPro" id="IPR017441">
    <property type="entry name" value="Protein_kinase_ATP_BS"/>
</dbReference>
<evidence type="ECO:0000256" key="4">
    <source>
        <dbReference type="ARBA" id="ARBA00022692"/>
    </source>
</evidence>
<keyword evidence="13" id="KW-0325">Glycoprotein</keyword>
<feature type="domain" description="Protein kinase" evidence="17">
    <location>
        <begin position="1"/>
        <end position="282"/>
    </location>
</feature>
<dbReference type="SUPFAM" id="SSF56112">
    <property type="entry name" value="Protein kinase-like (PK-like)"/>
    <property type="match status" value="1"/>
</dbReference>
<evidence type="ECO:0000256" key="6">
    <source>
        <dbReference type="ARBA" id="ARBA00022737"/>
    </source>
</evidence>
<evidence type="ECO:0000256" key="7">
    <source>
        <dbReference type="ARBA" id="ARBA00022741"/>
    </source>
</evidence>
<evidence type="ECO:0000256" key="5">
    <source>
        <dbReference type="ARBA" id="ARBA00022729"/>
    </source>
</evidence>
<keyword evidence="5" id="KW-0732">Signal</keyword>
<keyword evidence="3" id="KW-0808">Transferase</keyword>
<dbReference type="EMBL" id="JADCNM010000009">
    <property type="protein sequence ID" value="KAG0468794.1"/>
    <property type="molecule type" value="Genomic_DNA"/>
</dbReference>
<evidence type="ECO:0000256" key="15">
    <source>
        <dbReference type="RuleBase" id="RU000304"/>
    </source>
</evidence>
<organism evidence="18 19">
    <name type="scientific">Vanilla planifolia</name>
    <name type="common">Vanilla</name>
    <dbReference type="NCBI Taxonomy" id="51239"/>
    <lineage>
        <taxon>Eukaryota</taxon>
        <taxon>Viridiplantae</taxon>
        <taxon>Streptophyta</taxon>
        <taxon>Embryophyta</taxon>
        <taxon>Tracheophyta</taxon>
        <taxon>Spermatophyta</taxon>
        <taxon>Magnoliopsida</taxon>
        <taxon>Liliopsida</taxon>
        <taxon>Asparagales</taxon>
        <taxon>Orchidaceae</taxon>
        <taxon>Vanilloideae</taxon>
        <taxon>Vanilleae</taxon>
        <taxon>Vanilla</taxon>
    </lineage>
</organism>
<dbReference type="InterPro" id="IPR011009">
    <property type="entry name" value="Kinase-like_dom_sf"/>
</dbReference>
<dbReference type="PANTHER" id="PTHR48055">
    <property type="entry name" value="LEUCINE-RICH REPEAT RECEPTOR PROTEIN KINASE EMS1"/>
    <property type="match status" value="1"/>
</dbReference>
<evidence type="ECO:0000256" key="11">
    <source>
        <dbReference type="ARBA" id="ARBA00023136"/>
    </source>
</evidence>
<dbReference type="OrthoDB" id="2015831at2759"/>
<keyword evidence="4" id="KW-0812">Transmembrane</keyword>